<name>A0A7W4VPV1_9HYPH</name>
<keyword evidence="3" id="KW-0813">Transport</keyword>
<gene>
    <name evidence="8" type="ORF">FHR70_004204</name>
</gene>
<dbReference type="InterPro" id="IPR051313">
    <property type="entry name" value="Bact_iron-sidero_bind"/>
</dbReference>
<comment type="subcellular location">
    <subcellularLocation>
        <location evidence="1">Cell envelope</location>
    </subcellularLocation>
</comment>
<evidence type="ECO:0000256" key="1">
    <source>
        <dbReference type="ARBA" id="ARBA00004196"/>
    </source>
</evidence>
<comment type="similarity">
    <text evidence="2">Belongs to the bacterial solute-binding protein 8 family.</text>
</comment>
<proteinExistence type="inferred from homology"/>
<dbReference type="PROSITE" id="PS50983">
    <property type="entry name" value="FE_B12_PBP"/>
    <property type="match status" value="1"/>
</dbReference>
<dbReference type="SUPFAM" id="SSF53807">
    <property type="entry name" value="Helical backbone' metal receptor"/>
    <property type="match status" value="1"/>
</dbReference>
<evidence type="ECO:0000313" key="8">
    <source>
        <dbReference type="EMBL" id="MBB3021114.1"/>
    </source>
</evidence>
<organism evidence="8 9">
    <name type="scientific">Microvirga lupini</name>
    <dbReference type="NCBI Taxonomy" id="420324"/>
    <lineage>
        <taxon>Bacteria</taxon>
        <taxon>Pseudomonadati</taxon>
        <taxon>Pseudomonadota</taxon>
        <taxon>Alphaproteobacteria</taxon>
        <taxon>Hyphomicrobiales</taxon>
        <taxon>Methylobacteriaceae</taxon>
        <taxon>Microvirga</taxon>
    </lineage>
</organism>
<dbReference type="GO" id="GO:0030288">
    <property type="term" value="C:outer membrane-bounded periplasmic space"/>
    <property type="evidence" value="ECO:0007669"/>
    <property type="project" value="TreeGrafter"/>
</dbReference>
<feature type="signal peptide" evidence="6">
    <location>
        <begin position="1"/>
        <end position="30"/>
    </location>
</feature>
<accession>A0A7W4VPV1</accession>
<comment type="caution">
    <text evidence="8">The sequence shown here is derived from an EMBL/GenBank/DDBJ whole genome shotgun (WGS) entry which is preliminary data.</text>
</comment>
<evidence type="ECO:0000256" key="3">
    <source>
        <dbReference type="ARBA" id="ARBA00022448"/>
    </source>
</evidence>
<dbReference type="PANTHER" id="PTHR30532:SF28">
    <property type="entry name" value="PETROBACTIN-BINDING PROTEIN YCLQ"/>
    <property type="match status" value="1"/>
</dbReference>
<keyword evidence="4" id="KW-0408">Iron</keyword>
<evidence type="ECO:0000256" key="5">
    <source>
        <dbReference type="ARBA" id="ARBA00022729"/>
    </source>
</evidence>
<keyword evidence="4" id="KW-0410">Iron transport</keyword>
<dbReference type="Gene3D" id="3.40.50.1980">
    <property type="entry name" value="Nitrogenase molybdenum iron protein domain"/>
    <property type="match status" value="2"/>
</dbReference>
<evidence type="ECO:0000256" key="6">
    <source>
        <dbReference type="SAM" id="SignalP"/>
    </source>
</evidence>
<protein>
    <submittedName>
        <fullName evidence="8">Iron complex transport system substrate-binding protein</fullName>
    </submittedName>
</protein>
<evidence type="ECO:0000256" key="2">
    <source>
        <dbReference type="ARBA" id="ARBA00008814"/>
    </source>
</evidence>
<dbReference type="Pfam" id="PF01497">
    <property type="entry name" value="Peripla_BP_2"/>
    <property type="match status" value="1"/>
</dbReference>
<dbReference type="RefSeq" id="WP_183453709.1">
    <property type="nucleotide sequence ID" value="NZ_JACHWB010000007.1"/>
</dbReference>
<dbReference type="EMBL" id="JACHWB010000007">
    <property type="protein sequence ID" value="MBB3021114.1"/>
    <property type="molecule type" value="Genomic_DNA"/>
</dbReference>
<sequence>MSFSRILRAGLIATVLAAPFLGAGFNPASAQTIEATHAQGTTELKLKPETVLAFDLAALDILDALGVPVHGVPKAALPAHLAKYEQVAYEKIGTLFEPNYEAVNATAPDLIIVGDRSRLTYAELSKIAPTVDLSVDQKDFLENVIRNIRLLGRIFDKEALAEGLVTKLEQSIAEVRRAGQRAGTGLIVLTTGGKVSAFGPGSRFGLIHDALGVEPAAKGLTISTHGQPISAEFIFKTNPDWLFVLDRDAAVGQAGGSARQVLNNDLVAQTTAWKKDQVVYLDPANWYLIGAGATALQASVDQIGQELTKR</sequence>
<reference evidence="8 9" key="1">
    <citation type="submission" date="2020-08" db="EMBL/GenBank/DDBJ databases">
        <title>The Agave Microbiome: Exploring the role of microbial communities in plant adaptations to desert environments.</title>
        <authorList>
            <person name="Partida-Martinez L.P."/>
        </authorList>
    </citation>
    <scope>NUCLEOTIDE SEQUENCE [LARGE SCALE GENOMIC DNA]</scope>
    <source>
        <strain evidence="8 9">AT3.9</strain>
    </source>
</reference>
<dbReference type="Proteomes" id="UP000532010">
    <property type="component" value="Unassembled WGS sequence"/>
</dbReference>
<keyword evidence="4" id="KW-0406">Ion transport</keyword>
<feature type="chain" id="PRO_5030919426" evidence="6">
    <location>
        <begin position="31"/>
        <end position="310"/>
    </location>
</feature>
<evidence type="ECO:0000256" key="4">
    <source>
        <dbReference type="ARBA" id="ARBA00022496"/>
    </source>
</evidence>
<dbReference type="AlphaFoldDB" id="A0A7W4VPV1"/>
<keyword evidence="9" id="KW-1185">Reference proteome</keyword>
<dbReference type="InterPro" id="IPR033870">
    <property type="entry name" value="FatB"/>
</dbReference>
<dbReference type="GO" id="GO:1901678">
    <property type="term" value="P:iron coordination entity transport"/>
    <property type="evidence" value="ECO:0007669"/>
    <property type="project" value="UniProtKB-ARBA"/>
</dbReference>
<dbReference type="CDD" id="cd01140">
    <property type="entry name" value="FatB"/>
    <property type="match status" value="1"/>
</dbReference>
<keyword evidence="5 6" id="KW-0732">Signal</keyword>
<feature type="domain" description="Fe/B12 periplasmic-binding" evidence="7">
    <location>
        <begin position="50"/>
        <end position="310"/>
    </location>
</feature>
<dbReference type="InterPro" id="IPR002491">
    <property type="entry name" value="ABC_transptr_periplasmic_BD"/>
</dbReference>
<dbReference type="PANTHER" id="PTHR30532">
    <property type="entry name" value="IRON III DICITRATE-BINDING PERIPLASMIC PROTEIN"/>
    <property type="match status" value="1"/>
</dbReference>
<evidence type="ECO:0000259" key="7">
    <source>
        <dbReference type="PROSITE" id="PS50983"/>
    </source>
</evidence>
<evidence type="ECO:0000313" key="9">
    <source>
        <dbReference type="Proteomes" id="UP000532010"/>
    </source>
</evidence>